<dbReference type="Pfam" id="PF01625">
    <property type="entry name" value="PMSR"/>
    <property type="match status" value="1"/>
</dbReference>
<reference evidence="7 9" key="2">
    <citation type="submission" date="2018-06" db="EMBL/GenBank/DDBJ databases">
        <authorList>
            <consortium name="Pathogen Informatics"/>
            <person name="Doyle S."/>
        </authorList>
    </citation>
    <scope>NUCLEOTIDE SEQUENCE [LARGE SCALE GENOMIC DNA]</scope>
    <source>
        <strain evidence="7 9">NCTC11632</strain>
    </source>
</reference>
<dbReference type="PANTHER" id="PTHR43774">
    <property type="entry name" value="PEPTIDE METHIONINE SULFOXIDE REDUCTASE"/>
    <property type="match status" value="1"/>
</dbReference>
<dbReference type="AlphaFoldDB" id="A0A0A2E7R4"/>
<dbReference type="OrthoDB" id="4174719at2"/>
<dbReference type="eggNOG" id="COG0225">
    <property type="taxonomic scope" value="Bacteria"/>
</dbReference>
<evidence type="ECO:0000256" key="2">
    <source>
        <dbReference type="ARBA" id="ARBA00047806"/>
    </source>
</evidence>
<evidence type="ECO:0000313" key="6">
    <source>
        <dbReference type="EMBL" id="KGN74928.1"/>
    </source>
</evidence>
<dbReference type="NCBIfam" id="TIGR00401">
    <property type="entry name" value="msrA"/>
    <property type="match status" value="1"/>
</dbReference>
<organism evidence="6 8">
    <name type="scientific">Porphyromonas macacae</name>
    <dbReference type="NCBI Taxonomy" id="28115"/>
    <lineage>
        <taxon>Bacteria</taxon>
        <taxon>Pseudomonadati</taxon>
        <taxon>Bacteroidota</taxon>
        <taxon>Bacteroidia</taxon>
        <taxon>Bacteroidales</taxon>
        <taxon>Porphyromonadaceae</taxon>
        <taxon>Porphyromonas</taxon>
    </lineage>
</organism>
<dbReference type="Proteomes" id="UP000254156">
    <property type="component" value="Unassembled WGS sequence"/>
</dbReference>
<evidence type="ECO:0000256" key="4">
    <source>
        <dbReference type="HAMAP-Rule" id="MF_01401"/>
    </source>
</evidence>
<dbReference type="GO" id="GO:0008113">
    <property type="term" value="F:peptide-methionine (S)-S-oxide reductase activity"/>
    <property type="evidence" value="ECO:0007669"/>
    <property type="project" value="UniProtKB-UniRule"/>
</dbReference>
<protein>
    <recommendedName>
        <fullName evidence="4">Peptide methionine sulfoxide reductase MsrA</fullName>
        <shortName evidence="4">Protein-methionine-S-oxide reductase</shortName>
        <ecNumber evidence="4">1.8.4.11</ecNumber>
    </recommendedName>
    <alternativeName>
        <fullName evidence="4">Peptide-methionine (S)-S-oxide reductase</fullName>
        <shortName evidence="4">Peptide Met(O) reductase</shortName>
    </alternativeName>
</protein>
<dbReference type="InterPro" id="IPR002569">
    <property type="entry name" value="Met_Sox_Rdtase_MsrA_dom"/>
</dbReference>
<dbReference type="Gene3D" id="3.30.1060.10">
    <property type="entry name" value="Peptide methionine sulphoxide reductase MsrA"/>
    <property type="match status" value="1"/>
</dbReference>
<comment type="function">
    <text evidence="4">Has an important function as a repair enzyme for proteins that have been inactivated by oxidation. Catalyzes the reversible oxidation-reduction of methionine sulfoxide in proteins to methionine.</text>
</comment>
<dbReference type="EMBL" id="UGTF01000002">
    <property type="protein sequence ID" value="SUB89115.1"/>
    <property type="molecule type" value="Genomic_DNA"/>
</dbReference>
<dbReference type="STRING" id="28115.HQ47_03165"/>
<dbReference type="EC" id="1.8.4.11" evidence="4"/>
<sequence length="158" mass="18222">MKAYFACGCFWGAEFYFNRADGVTSTTVGYMGGTTENPSYEDVCRGNTGHLETTEIVYEPDKTPYEKLVKLFFEIHDFTQTDGQGPDIGEQYLSAVFVQNDVEREVVQKIIDELKVRGYAVATTIRDFSVFWPAEAYHQDYYDRNGKRPYCHARKQIF</sequence>
<dbReference type="EMBL" id="JRFA01000009">
    <property type="protein sequence ID" value="KGN74928.1"/>
    <property type="molecule type" value="Genomic_DNA"/>
</dbReference>
<evidence type="ECO:0000256" key="1">
    <source>
        <dbReference type="ARBA" id="ARBA00023002"/>
    </source>
</evidence>
<dbReference type="InterPro" id="IPR036509">
    <property type="entry name" value="Met_Sox_Rdtase_MsrA_sf"/>
</dbReference>
<proteinExistence type="inferred from homology"/>
<feature type="active site" evidence="4">
    <location>
        <position position="9"/>
    </location>
</feature>
<evidence type="ECO:0000313" key="8">
    <source>
        <dbReference type="Proteomes" id="UP000030103"/>
    </source>
</evidence>
<dbReference type="Proteomes" id="UP000030103">
    <property type="component" value="Unassembled WGS sequence"/>
</dbReference>
<gene>
    <name evidence="7" type="primary">msrA1</name>
    <name evidence="4" type="synonym">msrA</name>
    <name evidence="6" type="ORF">HQ47_03165</name>
    <name evidence="7" type="ORF">NCTC11632_01212</name>
</gene>
<evidence type="ECO:0000313" key="7">
    <source>
        <dbReference type="EMBL" id="SUB89115.1"/>
    </source>
</evidence>
<dbReference type="SUPFAM" id="SSF55068">
    <property type="entry name" value="Peptide methionine sulfoxide reductase"/>
    <property type="match status" value="1"/>
</dbReference>
<feature type="domain" description="Peptide methionine sulphoxide reductase MsrA" evidence="5">
    <location>
        <begin position="2"/>
        <end position="152"/>
    </location>
</feature>
<evidence type="ECO:0000259" key="5">
    <source>
        <dbReference type="Pfam" id="PF01625"/>
    </source>
</evidence>
<dbReference type="RefSeq" id="WP_036870614.1">
    <property type="nucleotide sequence ID" value="NZ_JBGYTE010000013.1"/>
</dbReference>
<evidence type="ECO:0000313" key="9">
    <source>
        <dbReference type="Proteomes" id="UP000254156"/>
    </source>
</evidence>
<keyword evidence="1 4" id="KW-0560">Oxidoreductase</keyword>
<comment type="catalytic activity">
    <reaction evidence="3 4">
        <text>[thioredoxin]-disulfide + L-methionine + H2O = L-methionine (S)-S-oxide + [thioredoxin]-dithiol</text>
        <dbReference type="Rhea" id="RHEA:19993"/>
        <dbReference type="Rhea" id="RHEA-COMP:10698"/>
        <dbReference type="Rhea" id="RHEA-COMP:10700"/>
        <dbReference type="ChEBI" id="CHEBI:15377"/>
        <dbReference type="ChEBI" id="CHEBI:29950"/>
        <dbReference type="ChEBI" id="CHEBI:50058"/>
        <dbReference type="ChEBI" id="CHEBI:57844"/>
        <dbReference type="ChEBI" id="CHEBI:58772"/>
        <dbReference type="EC" id="1.8.4.11"/>
    </reaction>
</comment>
<accession>A0A0A2E7R4</accession>
<dbReference type="HAMAP" id="MF_01401">
    <property type="entry name" value="MsrA"/>
    <property type="match status" value="1"/>
</dbReference>
<keyword evidence="8" id="KW-1185">Reference proteome</keyword>
<comment type="catalytic activity">
    <reaction evidence="2 4">
        <text>L-methionyl-[protein] + [thioredoxin]-disulfide + H2O = L-methionyl-(S)-S-oxide-[protein] + [thioredoxin]-dithiol</text>
        <dbReference type="Rhea" id="RHEA:14217"/>
        <dbReference type="Rhea" id="RHEA-COMP:10698"/>
        <dbReference type="Rhea" id="RHEA-COMP:10700"/>
        <dbReference type="Rhea" id="RHEA-COMP:12313"/>
        <dbReference type="Rhea" id="RHEA-COMP:12315"/>
        <dbReference type="ChEBI" id="CHEBI:15377"/>
        <dbReference type="ChEBI" id="CHEBI:16044"/>
        <dbReference type="ChEBI" id="CHEBI:29950"/>
        <dbReference type="ChEBI" id="CHEBI:44120"/>
        <dbReference type="ChEBI" id="CHEBI:50058"/>
        <dbReference type="EC" id="1.8.4.11"/>
    </reaction>
</comment>
<name>A0A0A2E7R4_9PORP</name>
<reference evidence="6 8" key="1">
    <citation type="submission" date="2014-09" db="EMBL/GenBank/DDBJ databases">
        <title>Draft Genome Sequence of Porphyromonas macacae COT-192_OH2859.</title>
        <authorList>
            <person name="Wallis C."/>
            <person name="Deusch O."/>
            <person name="O'Flynn C."/>
            <person name="Davis I."/>
            <person name="Horsfall A."/>
            <person name="Kirkwood N."/>
            <person name="Harris S."/>
            <person name="Eisen J.A."/>
            <person name="Coil D.A."/>
            <person name="Darling A.E."/>
            <person name="Jospin G."/>
            <person name="Alexiev A."/>
        </authorList>
    </citation>
    <scope>NUCLEOTIDE SEQUENCE [LARGE SCALE GENOMIC DNA]</scope>
    <source>
        <strain evidence="8">COT-192 OH2859</strain>
        <strain evidence="6">COT-192_OH2859</strain>
    </source>
</reference>
<evidence type="ECO:0000256" key="3">
    <source>
        <dbReference type="ARBA" id="ARBA00048782"/>
    </source>
</evidence>
<dbReference type="PANTHER" id="PTHR43774:SF1">
    <property type="entry name" value="PEPTIDE METHIONINE SULFOXIDE REDUCTASE MSRA 2"/>
    <property type="match status" value="1"/>
</dbReference>
<comment type="similarity">
    <text evidence="4">Belongs to the MsrA Met sulfoxide reductase family.</text>
</comment>